<proteinExistence type="predicted"/>
<comment type="caution">
    <text evidence="1">The sequence shown here is derived from an EMBL/GenBank/DDBJ whole genome shotgun (WGS) entry which is preliminary data.</text>
</comment>
<name>A0A7C2FZU0_9CREN</name>
<protein>
    <submittedName>
        <fullName evidence="1">Uncharacterized protein</fullName>
    </submittedName>
</protein>
<sequence length="117" mass="13521">MVRIKKVVLVTAKHHPYHKMWVKMAEDLSKRVNSELEVKEEDYVYLVEHGDKDEFGMAWAPQILVELDDGRVQWILSQLPLNEALQPDESKAQEIMLEKIRSLGVEIPASPMEHEGT</sequence>
<dbReference type="EMBL" id="DSJT01000031">
    <property type="protein sequence ID" value="HEF87746.1"/>
    <property type="molecule type" value="Genomic_DNA"/>
</dbReference>
<organism evidence="1">
    <name type="scientific">Thermosphaera aggregans</name>
    <dbReference type="NCBI Taxonomy" id="54254"/>
    <lineage>
        <taxon>Archaea</taxon>
        <taxon>Thermoproteota</taxon>
        <taxon>Thermoprotei</taxon>
        <taxon>Desulfurococcales</taxon>
        <taxon>Desulfurococcaceae</taxon>
        <taxon>Thermosphaera</taxon>
    </lineage>
</organism>
<dbReference type="AlphaFoldDB" id="A0A7C2FZU0"/>
<gene>
    <name evidence="1" type="ORF">ENP55_05605</name>
</gene>
<evidence type="ECO:0000313" key="1">
    <source>
        <dbReference type="EMBL" id="HEF87746.1"/>
    </source>
</evidence>
<reference evidence="1" key="1">
    <citation type="journal article" date="2020" name="mSystems">
        <title>Genome- and Community-Level Interaction Insights into Carbon Utilization and Element Cycling Functions of Hydrothermarchaeota in Hydrothermal Sediment.</title>
        <authorList>
            <person name="Zhou Z."/>
            <person name="Liu Y."/>
            <person name="Xu W."/>
            <person name="Pan J."/>
            <person name="Luo Z.H."/>
            <person name="Li M."/>
        </authorList>
    </citation>
    <scope>NUCLEOTIDE SEQUENCE [LARGE SCALE GENOMIC DNA]</scope>
    <source>
        <strain evidence="1">SpSt-23</strain>
    </source>
</reference>
<accession>A0A7C2FZU0</accession>